<dbReference type="PROSITE" id="PS51918">
    <property type="entry name" value="RADICAL_SAM"/>
    <property type="match status" value="1"/>
</dbReference>
<feature type="region of interest" description="Disordered" evidence="7">
    <location>
        <begin position="593"/>
        <end position="649"/>
    </location>
</feature>
<keyword evidence="1 6" id="KW-0004">4Fe-4S</keyword>
<protein>
    <submittedName>
        <fullName evidence="9">Putative radical SAM protein YgiQ</fullName>
    </submittedName>
</protein>
<dbReference type="SUPFAM" id="SSF102114">
    <property type="entry name" value="Radical SAM enzymes"/>
    <property type="match status" value="1"/>
</dbReference>
<dbReference type="InterPro" id="IPR022946">
    <property type="entry name" value="UPF0313"/>
</dbReference>
<feature type="binding site" evidence="6">
    <location>
        <position position="313"/>
    </location>
    <ligand>
        <name>[4Fe-4S] cluster</name>
        <dbReference type="ChEBI" id="CHEBI:49883"/>
        <note>4Fe-4S-S-AdoMet</note>
    </ligand>
</feature>
<proteinExistence type="inferred from homology"/>
<dbReference type="RefSeq" id="WP_021721153.1">
    <property type="nucleotide sequence ID" value="NZ_FR892827.1"/>
</dbReference>
<dbReference type="HOGENOM" id="CLU_018288_2_0_9"/>
<dbReference type="InterPro" id="IPR006638">
    <property type="entry name" value="Elp3/MiaA/NifB-like_rSAM"/>
</dbReference>
<reference evidence="9" key="1">
    <citation type="submission" date="2012-11" db="EMBL/GenBank/DDBJ databases">
        <title>Dependencies among metagenomic species, viruses, plasmids and units of genetic variation.</title>
        <authorList>
            <person name="Nielsen H.B."/>
            <person name="Almeida M."/>
            <person name="Juncker A.S."/>
            <person name="Rasmussen S."/>
            <person name="Li J."/>
            <person name="Sunagawa S."/>
            <person name="Plichta D."/>
            <person name="Gautier L."/>
            <person name="Le Chatelier E."/>
            <person name="Peletier E."/>
            <person name="Bonde I."/>
            <person name="Nielsen T."/>
            <person name="Manichanh C."/>
            <person name="Arumugam M."/>
            <person name="Batto J."/>
            <person name="Santos M.B.Q.D."/>
            <person name="Blom N."/>
            <person name="Borruel N."/>
            <person name="Burgdorf K.S."/>
            <person name="Boumezbeur F."/>
            <person name="Casellas F."/>
            <person name="Dore J."/>
            <person name="Guarner F."/>
            <person name="Hansen T."/>
            <person name="Hildebrand F."/>
            <person name="Kaas R.S."/>
            <person name="Kennedy S."/>
            <person name="Kristiansen K."/>
            <person name="Kultima J.R."/>
            <person name="Leonard P."/>
            <person name="Levenez F."/>
            <person name="Lund O."/>
            <person name="Moumen B."/>
            <person name="Le Paslier D."/>
            <person name="Pons N."/>
            <person name="Pedersen O."/>
            <person name="Prifti E."/>
            <person name="Qin J."/>
            <person name="Raes J."/>
            <person name="Tap J."/>
            <person name="Tims S."/>
            <person name="Ussery D.W."/>
            <person name="Yamada T."/>
            <person name="MetaHit consortium"/>
            <person name="Renault P."/>
            <person name="Sicheritz-Ponten T."/>
            <person name="Bork P."/>
            <person name="Wang J."/>
            <person name="Brunak S."/>
            <person name="Ehrlich S.D."/>
        </authorList>
    </citation>
    <scope>NUCLEOTIDE SEQUENCE [LARGE SCALE GENOMIC DNA]</scope>
</reference>
<evidence type="ECO:0000313" key="10">
    <source>
        <dbReference type="Proteomes" id="UP000014937"/>
    </source>
</evidence>
<dbReference type="InterPro" id="IPR058240">
    <property type="entry name" value="rSAM_sf"/>
</dbReference>
<dbReference type="HAMAP" id="MF_01251">
    <property type="entry name" value="UPF0313"/>
    <property type="match status" value="1"/>
</dbReference>
<dbReference type="NCBIfam" id="TIGR03904">
    <property type="entry name" value="SAM_YgiQ"/>
    <property type="match status" value="1"/>
</dbReference>
<dbReference type="Pfam" id="PF04055">
    <property type="entry name" value="Radical_SAM"/>
    <property type="match status" value="1"/>
</dbReference>
<keyword evidence="3 6" id="KW-0479">Metal-binding</keyword>
<dbReference type="Pfam" id="PF08497">
    <property type="entry name" value="Radical_SAM_N"/>
    <property type="match status" value="1"/>
</dbReference>
<evidence type="ECO:0000256" key="1">
    <source>
        <dbReference type="ARBA" id="ARBA00022485"/>
    </source>
</evidence>
<dbReference type="Proteomes" id="UP000014937">
    <property type="component" value="Unassembled WGS sequence"/>
</dbReference>
<dbReference type="PANTHER" id="PTHR32331">
    <property type="entry name" value="UPF0313 PROTEIN YGIQ"/>
    <property type="match status" value="1"/>
</dbReference>
<feature type="compositionally biased region" description="Basic and acidic residues" evidence="7">
    <location>
        <begin position="593"/>
        <end position="611"/>
    </location>
</feature>
<evidence type="ECO:0000256" key="2">
    <source>
        <dbReference type="ARBA" id="ARBA00022691"/>
    </source>
</evidence>
<feature type="binding site" evidence="6">
    <location>
        <position position="310"/>
    </location>
    <ligand>
        <name>[4Fe-4S] cluster</name>
        <dbReference type="ChEBI" id="CHEBI:49883"/>
        <note>4Fe-4S-S-AdoMet</note>
    </ligand>
</feature>
<dbReference type="Gene3D" id="3.80.30.20">
    <property type="entry name" value="tm_1862 like domain"/>
    <property type="match status" value="1"/>
</dbReference>
<evidence type="ECO:0000256" key="4">
    <source>
        <dbReference type="ARBA" id="ARBA00023004"/>
    </source>
</evidence>
<dbReference type="GO" id="GO:0051539">
    <property type="term" value="F:4 iron, 4 sulfur cluster binding"/>
    <property type="evidence" value="ECO:0007669"/>
    <property type="project" value="UniProtKB-KW"/>
</dbReference>
<dbReference type="InterPro" id="IPR013704">
    <property type="entry name" value="UPF0313_N"/>
</dbReference>
<dbReference type="GO" id="GO:0003824">
    <property type="term" value="F:catalytic activity"/>
    <property type="evidence" value="ECO:0007669"/>
    <property type="project" value="InterPro"/>
</dbReference>
<comment type="caution">
    <text evidence="9">The sequence shown here is derived from an EMBL/GenBank/DDBJ whole genome shotgun (WGS) entry which is preliminary data.</text>
</comment>
<evidence type="ECO:0000256" key="6">
    <source>
        <dbReference type="HAMAP-Rule" id="MF_01251"/>
    </source>
</evidence>
<dbReference type="Pfam" id="PF11842">
    <property type="entry name" value="DUF3362"/>
    <property type="match status" value="1"/>
</dbReference>
<evidence type="ECO:0000256" key="7">
    <source>
        <dbReference type="SAM" id="MobiDB-lite"/>
    </source>
</evidence>
<dbReference type="AlphaFoldDB" id="R6WI14"/>
<dbReference type="GO" id="GO:0005506">
    <property type="term" value="F:iron ion binding"/>
    <property type="evidence" value="ECO:0007669"/>
    <property type="project" value="UniProtKB-UniRule"/>
</dbReference>
<gene>
    <name evidence="9" type="ORF">BN587_02133</name>
</gene>
<accession>R6WI14</accession>
<dbReference type="SFLD" id="SFLDS00029">
    <property type="entry name" value="Radical_SAM"/>
    <property type="match status" value="1"/>
</dbReference>
<evidence type="ECO:0000256" key="5">
    <source>
        <dbReference type="ARBA" id="ARBA00023014"/>
    </source>
</evidence>
<dbReference type="SFLD" id="SFLDG01082">
    <property type="entry name" value="B12-binding_domain_containing"/>
    <property type="match status" value="1"/>
</dbReference>
<name>R6WI14_9FIRM</name>
<dbReference type="SFLD" id="SFLDG01069">
    <property type="entry name" value="UPF0313"/>
    <property type="match status" value="1"/>
</dbReference>
<evidence type="ECO:0000313" key="9">
    <source>
        <dbReference type="EMBL" id="CDD10758.1"/>
    </source>
</evidence>
<dbReference type="SMART" id="SM00729">
    <property type="entry name" value="Elp3"/>
    <property type="match status" value="1"/>
</dbReference>
<feature type="domain" description="Radical SAM core" evidence="8">
    <location>
        <begin position="292"/>
        <end position="563"/>
    </location>
</feature>
<evidence type="ECO:0000259" key="8">
    <source>
        <dbReference type="PROSITE" id="PS51918"/>
    </source>
</evidence>
<evidence type="ECO:0000256" key="3">
    <source>
        <dbReference type="ARBA" id="ARBA00022723"/>
    </source>
</evidence>
<keyword evidence="2 6" id="KW-0949">S-adenosyl-L-methionine</keyword>
<sequence length="649" mass="72791">MKQFLPISAQEIAERGWEQIDFLFISGDAYVDHPSFGPAVICRVLEAQGYKVAMLCQPRWDKAEYLAELGKPRLGVLISGGNLDSMLCRYTAAKNERSVDKYTAGGAVGQRPDHATAVYARLVKQLWPDMPVIIGGIEASLRRFVHFDYWENKLMPSILEASGADLLIYGMGEKQIMEIADYLAGGASAEDMHYIRGTAYMSDTLPDDEYVELPDWKAIKDDRKEFARAFKLQSKEQDPFYGKIVVQKGQKKYIVQNPNIFPLTMEEMDAIYDLPYMRKWHPSYDAKGGVAALEEVQFSLVSSRGCFGSCSFCAIHAHQGRVIQARSHESILREAKILTQLDGFKGYIHDVGGPTANFRHPSCAKQLKYGVCKDRQCLFPKPCPNIDADHSDYIALLRKLRALPGVKKVFIRSGIRYDYMLADKKQEFLDELCRYHISGLLKVAPEHIVPQVLARMGKPGKDVYLKFMRLYAQKNKEIGLPQYLVPYFISSHPGCTLNNAIELAEFLRDIKHNPEQVQDFIPTPGSAATAMYYSGVDPESGETVFVARNPHDKAMQRALMQYRAPRNRKLVLEALQKAGRMDLVGNGPKCLLHTEQEQRGGARGAKRDASRGPKRNATRSAAGSGARKATCSTASGSTGGKRREDKRRR</sequence>
<keyword evidence="4 6" id="KW-0408">Iron</keyword>
<dbReference type="EMBL" id="CBGL010000047">
    <property type="protein sequence ID" value="CDD10758.1"/>
    <property type="molecule type" value="Genomic_DNA"/>
</dbReference>
<feature type="binding site" evidence="6">
    <location>
        <position position="306"/>
    </location>
    <ligand>
        <name>[4Fe-4S] cluster</name>
        <dbReference type="ChEBI" id="CHEBI:49883"/>
        <note>4Fe-4S-S-AdoMet</note>
    </ligand>
</feature>
<keyword evidence="5 6" id="KW-0411">Iron-sulfur</keyword>
<organism evidence="9 10">
    <name type="scientific">Phascolarctobacterium succinatutens CAG:287</name>
    <dbReference type="NCBI Taxonomy" id="1263101"/>
    <lineage>
        <taxon>Bacteria</taxon>
        <taxon>Bacillati</taxon>
        <taxon>Bacillota</taxon>
        <taxon>Negativicutes</taxon>
        <taxon>Acidaminococcales</taxon>
        <taxon>Acidaminococcaceae</taxon>
        <taxon>Phascolarctobacterium</taxon>
    </lineage>
</organism>
<dbReference type="PANTHER" id="PTHR32331:SF0">
    <property type="entry name" value="UPF0313 PROTEIN YGIQ"/>
    <property type="match status" value="1"/>
</dbReference>
<dbReference type="InterPro" id="IPR007197">
    <property type="entry name" value="rSAM"/>
</dbReference>
<dbReference type="InterPro" id="IPR024560">
    <property type="entry name" value="UPF0313_C"/>
</dbReference>
<comment type="similarity">
    <text evidence="6">Belongs to the UPF0313 family.</text>
</comment>
<comment type="cofactor">
    <cofactor evidence="6">
        <name>[4Fe-4S] cluster</name>
        <dbReference type="ChEBI" id="CHEBI:49883"/>
    </cofactor>
    <text evidence="6">Binds 1 [4Fe-4S] cluster. The cluster is coordinated with 3 cysteines and an exchangeable S-adenosyl-L-methionine.</text>
</comment>
<dbReference type="InterPro" id="IPR023404">
    <property type="entry name" value="rSAM_horseshoe"/>
</dbReference>